<evidence type="ECO:0000313" key="3">
    <source>
        <dbReference type="EMBL" id="GAA2454214.1"/>
    </source>
</evidence>
<feature type="compositionally biased region" description="Acidic residues" evidence="1">
    <location>
        <begin position="694"/>
        <end position="703"/>
    </location>
</feature>
<feature type="region of interest" description="Disordered" evidence="1">
    <location>
        <begin position="683"/>
        <end position="709"/>
    </location>
</feature>
<protein>
    <recommendedName>
        <fullName evidence="5">Secreted protein</fullName>
    </recommendedName>
</protein>
<evidence type="ECO:0008006" key="5">
    <source>
        <dbReference type="Google" id="ProtNLM"/>
    </source>
</evidence>
<sequence length="768" mass="81750">MRHAIRTAAACLAAALLAALTPVGTAVADPADDLEPRVDLRVLVVDDGGPAIDAVTAALDGAGTPYTTVDLSDDGRPTVDEDFLADTVDGRPRAKYQGVVLPDDNPFGAGSPEMAALAAYEAEFGVRQVDAYTYAAPAVGLNRPQDPGHAGPLDGTTARVTDAGKAGPFGYLDGEVPFEDNDPRVDESYGYLAVPLADPPGDAVFTSYVDAPVPDSSARGSLIGEYAHDGRRELVVTFVYNRYQQQFRLLARGIVAWLTQGVHLGVDRNHFAVHVDDVLAADDRWNTELNCTPGDVDCGEAGEGVEPDTIRMTAADAEHAARWSDEHGLTLDMAFNGGGSVTHREENDGADPLADRLLADQDAHRWINHTYDHPFLGCAQNTTVVPWRCETDERGNTVWTSRSTVTAQIRDNLDWAAANGLAVDPTELVTGEHSGLAVLPQQPEDNPNLGPALTDTGVTWLASDASRESGQRAAGPARTVPRHPMNVFYNAGRAAEQVDEYNWIYTRASDGGSGICENSSTTTCLDAPLDPATGYTSYIVPLEARIALRHVLANDPRPHFVHQSNLAEDRIAYPVLERLLDDYADLFADDTPLVNLRMKDIGEELRRRAAWKTALDAGDVTAHRIGDTVTVTAPDGTHAPLTLPEGATQRTDGTDRAFGGAYAGLRSGWAGPAADGRASVFDLAGVPDTPETPDTPDEPDDPQAPDPRCLPEFLRLLDLLGLLEKLCGAIVPDAERSTAPDAEPAGELPVPAGVADPVPYGPGDTTGR</sequence>
<dbReference type="EMBL" id="BAAASZ010000028">
    <property type="protein sequence ID" value="GAA2454214.1"/>
    <property type="molecule type" value="Genomic_DNA"/>
</dbReference>
<keyword evidence="4" id="KW-1185">Reference proteome</keyword>
<feature type="region of interest" description="Disordered" evidence="1">
    <location>
        <begin position="632"/>
        <end position="655"/>
    </location>
</feature>
<evidence type="ECO:0000256" key="2">
    <source>
        <dbReference type="SAM" id="SignalP"/>
    </source>
</evidence>
<name>A0ABN3KAJ1_9ACTN</name>
<dbReference type="Proteomes" id="UP001501638">
    <property type="component" value="Unassembled WGS sequence"/>
</dbReference>
<feature type="region of interest" description="Disordered" evidence="1">
    <location>
        <begin position="736"/>
        <end position="768"/>
    </location>
</feature>
<comment type="caution">
    <text evidence="3">The sequence shown here is derived from an EMBL/GenBank/DDBJ whole genome shotgun (WGS) entry which is preliminary data.</text>
</comment>
<proteinExistence type="predicted"/>
<accession>A0ABN3KAJ1</accession>
<keyword evidence="2" id="KW-0732">Signal</keyword>
<organism evidence="3 4">
    <name type="scientific">Streptomyces macrosporus</name>
    <dbReference type="NCBI Taxonomy" id="44032"/>
    <lineage>
        <taxon>Bacteria</taxon>
        <taxon>Bacillati</taxon>
        <taxon>Actinomycetota</taxon>
        <taxon>Actinomycetes</taxon>
        <taxon>Kitasatosporales</taxon>
        <taxon>Streptomycetaceae</taxon>
        <taxon>Streptomyces</taxon>
    </lineage>
</organism>
<evidence type="ECO:0000313" key="4">
    <source>
        <dbReference type="Proteomes" id="UP001501638"/>
    </source>
</evidence>
<dbReference type="RefSeq" id="WP_344325951.1">
    <property type="nucleotide sequence ID" value="NZ_BAAASZ010000028.1"/>
</dbReference>
<feature type="signal peptide" evidence="2">
    <location>
        <begin position="1"/>
        <end position="28"/>
    </location>
</feature>
<feature type="chain" id="PRO_5046298624" description="Secreted protein" evidence="2">
    <location>
        <begin position="29"/>
        <end position="768"/>
    </location>
</feature>
<evidence type="ECO:0000256" key="1">
    <source>
        <dbReference type="SAM" id="MobiDB-lite"/>
    </source>
</evidence>
<reference evidence="3 4" key="1">
    <citation type="journal article" date="2019" name="Int. J. Syst. Evol. Microbiol.">
        <title>The Global Catalogue of Microorganisms (GCM) 10K type strain sequencing project: providing services to taxonomists for standard genome sequencing and annotation.</title>
        <authorList>
            <consortium name="The Broad Institute Genomics Platform"/>
            <consortium name="The Broad Institute Genome Sequencing Center for Infectious Disease"/>
            <person name="Wu L."/>
            <person name="Ma J."/>
        </authorList>
    </citation>
    <scope>NUCLEOTIDE SEQUENCE [LARGE SCALE GENOMIC DNA]</scope>
    <source>
        <strain evidence="3 4">JCM 6305</strain>
    </source>
</reference>
<gene>
    <name evidence="3" type="ORF">GCM10010405_42620</name>
</gene>